<evidence type="ECO:0000313" key="3">
    <source>
        <dbReference type="EMBL" id="CAG9311662.1"/>
    </source>
</evidence>
<feature type="domain" description="Thioredoxin" evidence="2">
    <location>
        <begin position="129"/>
        <end position="216"/>
    </location>
</feature>
<gene>
    <name evidence="3" type="ORF">BSTOLATCC_MIC3948</name>
</gene>
<protein>
    <recommendedName>
        <fullName evidence="2">Thioredoxin domain-containing protein</fullName>
    </recommendedName>
</protein>
<keyword evidence="1" id="KW-0812">Transmembrane</keyword>
<dbReference type="Proteomes" id="UP001162131">
    <property type="component" value="Unassembled WGS sequence"/>
</dbReference>
<accession>A0AAU9IEG7</accession>
<organism evidence="3 4">
    <name type="scientific">Blepharisma stoltei</name>
    <dbReference type="NCBI Taxonomy" id="1481888"/>
    <lineage>
        <taxon>Eukaryota</taxon>
        <taxon>Sar</taxon>
        <taxon>Alveolata</taxon>
        <taxon>Ciliophora</taxon>
        <taxon>Postciliodesmatophora</taxon>
        <taxon>Heterotrichea</taxon>
        <taxon>Heterotrichida</taxon>
        <taxon>Blepharismidae</taxon>
        <taxon>Blepharisma</taxon>
    </lineage>
</organism>
<evidence type="ECO:0000313" key="4">
    <source>
        <dbReference type="Proteomes" id="UP001162131"/>
    </source>
</evidence>
<dbReference type="InterPro" id="IPR036249">
    <property type="entry name" value="Thioredoxin-like_sf"/>
</dbReference>
<comment type="caution">
    <text evidence="3">The sequence shown here is derived from an EMBL/GenBank/DDBJ whole genome shotgun (WGS) entry which is preliminary data.</text>
</comment>
<dbReference type="Pfam" id="PF00085">
    <property type="entry name" value="Thioredoxin"/>
    <property type="match status" value="1"/>
</dbReference>
<feature type="transmembrane region" description="Helical" evidence="1">
    <location>
        <begin position="6"/>
        <end position="25"/>
    </location>
</feature>
<dbReference type="InterPro" id="IPR013766">
    <property type="entry name" value="Thioredoxin_domain"/>
</dbReference>
<keyword evidence="1" id="KW-0472">Membrane</keyword>
<dbReference type="SUPFAM" id="SSF52833">
    <property type="entry name" value="Thioredoxin-like"/>
    <property type="match status" value="1"/>
</dbReference>
<keyword evidence="1" id="KW-1133">Transmembrane helix</keyword>
<dbReference type="EMBL" id="CAJZBQ010000004">
    <property type="protein sequence ID" value="CAG9311662.1"/>
    <property type="molecule type" value="Genomic_DNA"/>
</dbReference>
<dbReference type="Gene3D" id="3.40.30.10">
    <property type="entry name" value="Glutaredoxin"/>
    <property type="match status" value="1"/>
</dbReference>
<feature type="transmembrane region" description="Helical" evidence="1">
    <location>
        <begin position="85"/>
        <end position="111"/>
    </location>
</feature>
<proteinExistence type="predicted"/>
<keyword evidence="4" id="KW-1185">Reference proteome</keyword>
<dbReference type="AlphaFoldDB" id="A0AAU9IEG7"/>
<name>A0AAU9IEG7_9CILI</name>
<evidence type="ECO:0000256" key="1">
    <source>
        <dbReference type="SAM" id="Phobius"/>
    </source>
</evidence>
<reference evidence="3" key="1">
    <citation type="submission" date="2021-09" db="EMBL/GenBank/DDBJ databases">
        <authorList>
            <consortium name="AG Swart"/>
            <person name="Singh M."/>
            <person name="Singh A."/>
            <person name="Seah K."/>
            <person name="Emmerich C."/>
        </authorList>
    </citation>
    <scope>NUCLEOTIDE SEQUENCE</scope>
    <source>
        <strain evidence="3">ATCC30299</strain>
    </source>
</reference>
<evidence type="ECO:0000259" key="2">
    <source>
        <dbReference type="Pfam" id="PF00085"/>
    </source>
</evidence>
<sequence>MSRFFNSYYLANYAVLLLYPLFRLLSGAEPSRLFMADDTLPSSLAYSREIQVLATCTVIAFLKYIKSLTWEAFFTEFFFYYKISIIILCFFISIWLMFWYIFACLLVWMLFKMPMYDGPHKFKEIDSMRDFEEDVLKSKKTWIVLFYAPWNDDCLTTMTLWSDMSIKYTTNSLCFARIDVENNEHLAKKSAVDNSGFSRQLPSLIVYEDGKEVKRFPPVDKEGYAPKVRSYKTKEIVQFLGIDRRYLATRDN</sequence>